<feature type="region of interest" description="Disordered" evidence="2">
    <location>
        <begin position="278"/>
        <end position="303"/>
    </location>
</feature>
<reference evidence="3 4" key="2">
    <citation type="submission" date="2019-09" db="EMBL/GenBank/DDBJ databases">
        <authorList>
            <person name="Jin C."/>
        </authorList>
    </citation>
    <scope>NUCLEOTIDE SEQUENCE [LARGE SCALE GENOMIC DNA]</scope>
    <source>
        <strain evidence="3 4">BN140002</strain>
    </source>
</reference>
<organism evidence="3 4">
    <name type="scientific">Salinarimonas soli</name>
    <dbReference type="NCBI Taxonomy" id="1638099"/>
    <lineage>
        <taxon>Bacteria</taxon>
        <taxon>Pseudomonadati</taxon>
        <taxon>Pseudomonadota</taxon>
        <taxon>Alphaproteobacteria</taxon>
        <taxon>Hyphomicrobiales</taxon>
        <taxon>Salinarimonadaceae</taxon>
        <taxon>Salinarimonas</taxon>
    </lineage>
</organism>
<sequence length="343" mass="37202">MFSRRSPIAKLETELVDLTRRRTDLETRLAQARATADTATAERRRFLVETDGADARAFSKIEAACRDAADRVAGLEDAVTTVADRISTTEAAITDAKAKADRERVANQIDDGAEAIDKAARNLREAMKATGQAYAALRQALRSGGFRLGDHVDAESFAKAALAEGIEMLDPGFCRSAARMFIQGYGDPAETVRKIQTDEARRLADAVRSGTMPIAALPSRLTPVMPEFSPGFRIQRVVLKRPIKWRAVGGGWEMASDICSVPAPVAATALAQDLAHTDDSPEGRAAIAERNGGPQPPSRLLDGNPVHLTWGECHDIGVDLARERAKEIERLEAEWRAEHPEAA</sequence>
<comment type="caution">
    <text evidence="3">The sequence shown here is derived from an EMBL/GenBank/DDBJ whole genome shotgun (WGS) entry which is preliminary data.</text>
</comment>
<reference evidence="3 4" key="1">
    <citation type="submission" date="2019-09" db="EMBL/GenBank/DDBJ databases">
        <title>Salinarimonas rosea gen. nov., sp. nov., a new member of the a-2 subgroup of the Proteobacteria.</title>
        <authorList>
            <person name="Liu J."/>
        </authorList>
    </citation>
    <scope>NUCLEOTIDE SEQUENCE [LARGE SCALE GENOMIC DNA]</scope>
    <source>
        <strain evidence="3 4">BN140002</strain>
    </source>
</reference>
<evidence type="ECO:0000256" key="1">
    <source>
        <dbReference type="SAM" id="Coils"/>
    </source>
</evidence>
<evidence type="ECO:0000313" key="3">
    <source>
        <dbReference type="EMBL" id="KAA2236949.1"/>
    </source>
</evidence>
<accession>A0A5B2VF65</accession>
<keyword evidence="1" id="KW-0175">Coiled coil</keyword>
<dbReference type="EMBL" id="VUOA01000021">
    <property type="protein sequence ID" value="KAA2236949.1"/>
    <property type="molecule type" value="Genomic_DNA"/>
</dbReference>
<feature type="coiled-coil region" evidence="1">
    <location>
        <begin position="8"/>
        <end position="42"/>
    </location>
</feature>
<evidence type="ECO:0000256" key="2">
    <source>
        <dbReference type="SAM" id="MobiDB-lite"/>
    </source>
</evidence>
<dbReference type="RefSeq" id="WP_149817721.1">
    <property type="nucleotide sequence ID" value="NZ_VUOA01000021.1"/>
</dbReference>
<keyword evidence="4" id="KW-1185">Reference proteome</keyword>
<dbReference type="Gene3D" id="1.10.287.1490">
    <property type="match status" value="1"/>
</dbReference>
<evidence type="ECO:0000313" key="4">
    <source>
        <dbReference type="Proteomes" id="UP000323142"/>
    </source>
</evidence>
<protein>
    <submittedName>
        <fullName evidence="3">Uncharacterized protein</fullName>
    </submittedName>
</protein>
<name>A0A5B2VF65_9HYPH</name>
<dbReference type="AlphaFoldDB" id="A0A5B2VF65"/>
<gene>
    <name evidence="3" type="ORF">F0L46_11800</name>
</gene>
<proteinExistence type="predicted"/>
<dbReference type="Proteomes" id="UP000323142">
    <property type="component" value="Unassembled WGS sequence"/>
</dbReference>